<evidence type="ECO:0000313" key="5">
    <source>
        <dbReference type="EMBL" id="JAT25261.1"/>
    </source>
</evidence>
<dbReference type="AlphaFoldDB" id="A0A1B6LND8"/>
<dbReference type="EMBL" id="GEBQ01014716">
    <property type="protein sequence ID" value="JAT25261.1"/>
    <property type="molecule type" value="Transcribed_RNA"/>
</dbReference>
<dbReference type="InterPro" id="IPR007588">
    <property type="entry name" value="Znf_FLYWCH"/>
</dbReference>
<dbReference type="Pfam" id="PF04500">
    <property type="entry name" value="FLYWCH"/>
    <property type="match status" value="1"/>
</dbReference>
<organism evidence="5">
    <name type="scientific">Graphocephala atropunctata</name>
    <dbReference type="NCBI Taxonomy" id="36148"/>
    <lineage>
        <taxon>Eukaryota</taxon>
        <taxon>Metazoa</taxon>
        <taxon>Ecdysozoa</taxon>
        <taxon>Arthropoda</taxon>
        <taxon>Hexapoda</taxon>
        <taxon>Insecta</taxon>
        <taxon>Pterygota</taxon>
        <taxon>Neoptera</taxon>
        <taxon>Paraneoptera</taxon>
        <taxon>Hemiptera</taxon>
        <taxon>Auchenorrhyncha</taxon>
        <taxon>Membracoidea</taxon>
        <taxon>Cicadellidae</taxon>
        <taxon>Cicadellinae</taxon>
        <taxon>Cicadellini</taxon>
        <taxon>Graphocephala</taxon>
    </lineage>
</organism>
<accession>A0A1B6LND8</accession>
<keyword evidence="2" id="KW-0863">Zinc-finger</keyword>
<name>A0A1B6LND8_9HEMI</name>
<keyword evidence="1" id="KW-0479">Metal-binding</keyword>
<gene>
    <name evidence="5" type="ORF">g.27412</name>
</gene>
<feature type="domain" description="FLYWCH-type" evidence="4">
    <location>
        <begin position="280"/>
        <end position="328"/>
    </location>
</feature>
<dbReference type="GO" id="GO:0008270">
    <property type="term" value="F:zinc ion binding"/>
    <property type="evidence" value="ECO:0007669"/>
    <property type="project" value="UniProtKB-KW"/>
</dbReference>
<sequence length="396" mass="45892">MGRPDDQLSSSEALPGIGDHHLVFHNGKGFYYVCKEFSTCFYKREFECVKAECGVTATMGPDQGSPLQDNGTHTHPPDWDYRDKCLMLHTIRQRFLAEDTNPALILQEVILNFHMEDDTMVLSEELTFEDSVQCEVSSQSQNISEVEEDSCQNQSEVISEISETEDEQEEQGQEPPITKLNVIPAFQYRTREQKLTQPIILKRPERKKPQPQRKRARINPIPACYEVYHENDIPSEVLCDVSPSEMEDDTHEDLDVDDDDNIKELIQKTPRKRLAITDSQGYMYTISKSTTNITYLRCSRTKSNGCRATGIMKKDGKVIPSSNCPHNHRPNPRLLMVRKFVVATLDEVEKEAKKPEEQIRPFRDIYREMLARYPKYAPYVNYKMIRRSIKRTKVLY</sequence>
<proteinExistence type="predicted"/>
<keyword evidence="3" id="KW-0862">Zinc</keyword>
<evidence type="ECO:0000256" key="2">
    <source>
        <dbReference type="ARBA" id="ARBA00022771"/>
    </source>
</evidence>
<evidence type="ECO:0000259" key="4">
    <source>
        <dbReference type="Pfam" id="PF04500"/>
    </source>
</evidence>
<evidence type="ECO:0000256" key="1">
    <source>
        <dbReference type="ARBA" id="ARBA00022723"/>
    </source>
</evidence>
<protein>
    <recommendedName>
        <fullName evidence="4">FLYWCH-type domain-containing protein</fullName>
    </recommendedName>
</protein>
<reference evidence="5" key="1">
    <citation type="submission" date="2015-11" db="EMBL/GenBank/DDBJ databases">
        <title>De novo transcriptome assembly of four potential Pierce s Disease insect vectors from Arizona vineyards.</title>
        <authorList>
            <person name="Tassone E.E."/>
        </authorList>
    </citation>
    <scope>NUCLEOTIDE SEQUENCE</scope>
</reference>
<dbReference type="Gene3D" id="2.20.25.240">
    <property type="match status" value="1"/>
</dbReference>
<evidence type="ECO:0000256" key="3">
    <source>
        <dbReference type="ARBA" id="ARBA00022833"/>
    </source>
</evidence>